<accession>A0AAD1TMC5</accession>
<evidence type="ECO:0000256" key="3">
    <source>
        <dbReference type="ARBA" id="ARBA00022692"/>
    </source>
</evidence>
<dbReference type="PANTHER" id="PTHR14948:SF44">
    <property type="entry name" value="PROLINE-RICH TRANSMEMBRANE PROTEIN 1-LIKE"/>
    <property type="match status" value="1"/>
</dbReference>
<keyword evidence="9" id="KW-1185">Reference proteome</keyword>
<dbReference type="Pfam" id="PF04505">
    <property type="entry name" value="CD225"/>
    <property type="match status" value="1"/>
</dbReference>
<feature type="compositionally biased region" description="Pro residues" evidence="6">
    <location>
        <begin position="36"/>
        <end position="50"/>
    </location>
</feature>
<dbReference type="PANTHER" id="PTHR14948">
    <property type="entry name" value="NG5"/>
    <property type="match status" value="1"/>
</dbReference>
<dbReference type="InterPro" id="IPR007593">
    <property type="entry name" value="CD225/Dispanin_fam"/>
</dbReference>
<dbReference type="AlphaFoldDB" id="A0AAD1TMC5"/>
<organism evidence="8 9">
    <name type="scientific">Pelobates cultripes</name>
    <name type="common">Western spadefoot toad</name>
    <dbReference type="NCBI Taxonomy" id="61616"/>
    <lineage>
        <taxon>Eukaryota</taxon>
        <taxon>Metazoa</taxon>
        <taxon>Chordata</taxon>
        <taxon>Craniata</taxon>
        <taxon>Vertebrata</taxon>
        <taxon>Euteleostomi</taxon>
        <taxon>Amphibia</taxon>
        <taxon>Batrachia</taxon>
        <taxon>Anura</taxon>
        <taxon>Pelobatoidea</taxon>
        <taxon>Pelobatidae</taxon>
        <taxon>Pelobates</taxon>
    </lineage>
</organism>
<feature type="transmembrane region" description="Helical" evidence="7">
    <location>
        <begin position="94"/>
        <end position="116"/>
    </location>
</feature>
<evidence type="ECO:0000313" key="8">
    <source>
        <dbReference type="EMBL" id="CAH2326231.1"/>
    </source>
</evidence>
<dbReference type="EMBL" id="OW240923">
    <property type="protein sequence ID" value="CAH2326231.1"/>
    <property type="molecule type" value="Genomic_DNA"/>
</dbReference>
<protein>
    <submittedName>
        <fullName evidence="8">Leucine-rich repeat extensin 1</fullName>
    </submittedName>
</protein>
<dbReference type="Proteomes" id="UP001295444">
    <property type="component" value="Chromosome 12"/>
</dbReference>
<reference evidence="8" key="1">
    <citation type="submission" date="2022-03" db="EMBL/GenBank/DDBJ databases">
        <authorList>
            <person name="Alioto T."/>
            <person name="Alioto T."/>
            <person name="Gomez Garrido J."/>
        </authorList>
    </citation>
    <scope>NUCLEOTIDE SEQUENCE</scope>
</reference>
<comment type="similarity">
    <text evidence="2">Belongs to the CD225/Dispanin family.</text>
</comment>
<evidence type="ECO:0000256" key="6">
    <source>
        <dbReference type="SAM" id="MobiDB-lite"/>
    </source>
</evidence>
<evidence type="ECO:0000256" key="7">
    <source>
        <dbReference type="SAM" id="Phobius"/>
    </source>
</evidence>
<feature type="compositionally biased region" description="Polar residues" evidence="6">
    <location>
        <begin position="51"/>
        <end position="60"/>
    </location>
</feature>
<evidence type="ECO:0000256" key="2">
    <source>
        <dbReference type="ARBA" id="ARBA00006843"/>
    </source>
</evidence>
<dbReference type="InterPro" id="IPR051423">
    <property type="entry name" value="CD225/Dispanin"/>
</dbReference>
<evidence type="ECO:0000256" key="1">
    <source>
        <dbReference type="ARBA" id="ARBA00004370"/>
    </source>
</evidence>
<comment type="subcellular location">
    <subcellularLocation>
        <location evidence="1">Membrane</location>
    </subcellularLocation>
</comment>
<evidence type="ECO:0000313" key="9">
    <source>
        <dbReference type="Proteomes" id="UP001295444"/>
    </source>
</evidence>
<keyword evidence="4 7" id="KW-1133">Transmembrane helix</keyword>
<feature type="region of interest" description="Disordered" evidence="6">
    <location>
        <begin position="36"/>
        <end position="60"/>
    </location>
</feature>
<proteinExistence type="inferred from homology"/>
<dbReference type="GO" id="GO:0016020">
    <property type="term" value="C:membrane"/>
    <property type="evidence" value="ECO:0007669"/>
    <property type="project" value="UniProtKB-SubCell"/>
</dbReference>
<keyword evidence="3 7" id="KW-0812">Transmembrane</keyword>
<gene>
    <name evidence="8" type="ORF">PECUL_23A015825</name>
</gene>
<evidence type="ECO:0000256" key="4">
    <source>
        <dbReference type="ARBA" id="ARBA00022989"/>
    </source>
</evidence>
<name>A0AAD1TMC5_PELCU</name>
<evidence type="ECO:0000256" key="5">
    <source>
        <dbReference type="ARBA" id="ARBA00023136"/>
    </source>
</evidence>
<sequence>MNPYYNHEMPPAMGAPYPPPYSSPYAAPYPAPYPPSYPAPHPDPKPPPTTSQPNPIQNTSINSPIMVVMSPNQNANVIPPAYPPVVKMTHYKDYLCLSIFTLLSCFWPIGIAALVFSCKVTSDCRAITVGAVIQ</sequence>
<keyword evidence="5 7" id="KW-0472">Membrane</keyword>